<dbReference type="Proteomes" id="UP001274896">
    <property type="component" value="Unassembled WGS sequence"/>
</dbReference>
<dbReference type="PROSITE" id="PS51828">
    <property type="entry name" value="PTX_2"/>
    <property type="match status" value="2"/>
</dbReference>
<dbReference type="CDD" id="cd00152">
    <property type="entry name" value="PTX"/>
    <property type="match status" value="2"/>
</dbReference>
<dbReference type="AlphaFoldDB" id="A0AAE0V9S1"/>
<keyword evidence="5" id="KW-1015">Disulfide bond</keyword>
<dbReference type="PANTHER" id="PTHR45869">
    <property type="entry name" value="C-REACTIVE PROTEIN-RELATED"/>
    <property type="match status" value="1"/>
</dbReference>
<organism evidence="8 9">
    <name type="scientific">Hemibagrus guttatus</name>
    <dbReference type="NCBI Taxonomy" id="175788"/>
    <lineage>
        <taxon>Eukaryota</taxon>
        <taxon>Metazoa</taxon>
        <taxon>Chordata</taxon>
        <taxon>Craniata</taxon>
        <taxon>Vertebrata</taxon>
        <taxon>Euteleostomi</taxon>
        <taxon>Actinopterygii</taxon>
        <taxon>Neopterygii</taxon>
        <taxon>Teleostei</taxon>
        <taxon>Ostariophysi</taxon>
        <taxon>Siluriformes</taxon>
        <taxon>Bagridae</taxon>
        <taxon>Hemibagrus</taxon>
    </lineage>
</organism>
<proteinExistence type="predicted"/>
<evidence type="ECO:0000313" key="8">
    <source>
        <dbReference type="EMBL" id="KAK3551071.1"/>
    </source>
</evidence>
<feature type="domain" description="Pentraxin (PTX)" evidence="7">
    <location>
        <begin position="207"/>
        <end position="408"/>
    </location>
</feature>
<dbReference type="InterPro" id="IPR030476">
    <property type="entry name" value="Pentaxin_CS"/>
</dbReference>
<dbReference type="PROSITE" id="PS00289">
    <property type="entry name" value="PTX_1"/>
    <property type="match status" value="2"/>
</dbReference>
<protein>
    <recommendedName>
        <fullName evidence="7">Pentraxin (PTX) domain-containing protein</fullName>
    </recommendedName>
</protein>
<keyword evidence="9" id="KW-1185">Reference proteome</keyword>
<dbReference type="EMBL" id="JAUCMX010000003">
    <property type="protein sequence ID" value="KAK3551071.1"/>
    <property type="molecule type" value="Genomic_DNA"/>
</dbReference>
<dbReference type="InterPro" id="IPR051005">
    <property type="entry name" value="Pentraxin_domain"/>
</dbReference>
<dbReference type="SMART" id="SM00159">
    <property type="entry name" value="PTX"/>
    <property type="match status" value="2"/>
</dbReference>
<comment type="cofactor">
    <cofactor evidence="1">
        <name>Ca(2+)</name>
        <dbReference type="ChEBI" id="CHEBI:29108"/>
    </cofactor>
</comment>
<evidence type="ECO:0000256" key="5">
    <source>
        <dbReference type="ARBA" id="ARBA00023157"/>
    </source>
</evidence>
<sequence length="408" mass="46386">MLFPQESNTAYVQLTTEKPLNFQAFTLCMRMSSELSSNRETILFAYRTSQADELNVWQEPGVFSLYLRSSDDGVRFNLPPLTALPTHLCVTWESSTGATAFWVNGRRSMLKIYRRGFNLNPNGSIILGQDPDSYLGDFDEKQSFVGEITDVHMWDIVLDPGQIKQLYENQALGDRGNVLDWNSLKYKIIGNVVEVSEVEAECPAGLSGKVLLFPYETDFSFVKLSPQKPLSLSAFTLCMRIATELQDDRQVILFAYRTNSTDELNVWREKDGRISFYLGGDGALFRLTPLSSFRTHLCLTWDSSTGLAAFHVDGRRSTRQIYRPGYKIHPHGTVLLGQDPDTHLGGFEVTQSFVGEMTDVNMWDYALSRMQINALYSNLKHRVPRGNVFDWNTVEYEIHGNVMMVQDD</sequence>
<dbReference type="InterPro" id="IPR013320">
    <property type="entry name" value="ConA-like_dom_sf"/>
</dbReference>
<keyword evidence="4" id="KW-0106">Calcium</keyword>
<dbReference type="PANTHER" id="PTHR45869:SF2">
    <property type="entry name" value="C-REACTIVE PROTEIN-RELATED"/>
    <property type="match status" value="1"/>
</dbReference>
<evidence type="ECO:0000256" key="2">
    <source>
        <dbReference type="ARBA" id="ARBA00022723"/>
    </source>
</evidence>
<dbReference type="GO" id="GO:0046872">
    <property type="term" value="F:metal ion binding"/>
    <property type="evidence" value="ECO:0007669"/>
    <property type="project" value="UniProtKB-KW"/>
</dbReference>
<name>A0AAE0V9S1_9TELE</name>
<dbReference type="InterPro" id="IPR001759">
    <property type="entry name" value="PTX_dom"/>
</dbReference>
<comment type="caution">
    <text evidence="6">Lacks conserved residue(s) required for the propagation of feature annotation.</text>
</comment>
<dbReference type="Gene3D" id="2.60.120.200">
    <property type="match status" value="2"/>
</dbReference>
<feature type="domain" description="Pentraxin (PTX)" evidence="7">
    <location>
        <begin position="1"/>
        <end position="202"/>
    </location>
</feature>
<evidence type="ECO:0000256" key="3">
    <source>
        <dbReference type="ARBA" id="ARBA00022729"/>
    </source>
</evidence>
<reference evidence="8" key="1">
    <citation type="submission" date="2023-06" db="EMBL/GenBank/DDBJ databases">
        <title>Male Hemibagrus guttatus genome.</title>
        <authorList>
            <person name="Bian C."/>
        </authorList>
    </citation>
    <scope>NUCLEOTIDE SEQUENCE</scope>
    <source>
        <strain evidence="8">Male_cb2023</strain>
        <tissue evidence="8">Muscle</tissue>
    </source>
</reference>
<keyword evidence="3" id="KW-0732">Signal</keyword>
<dbReference type="Pfam" id="PF00354">
    <property type="entry name" value="Pentaxin"/>
    <property type="match status" value="2"/>
</dbReference>
<keyword evidence="2" id="KW-0479">Metal-binding</keyword>
<evidence type="ECO:0000256" key="6">
    <source>
        <dbReference type="PROSITE-ProRule" id="PRU01172"/>
    </source>
</evidence>
<evidence type="ECO:0000259" key="7">
    <source>
        <dbReference type="PROSITE" id="PS51828"/>
    </source>
</evidence>
<dbReference type="PRINTS" id="PR00895">
    <property type="entry name" value="PENTAXIN"/>
</dbReference>
<evidence type="ECO:0000256" key="1">
    <source>
        <dbReference type="ARBA" id="ARBA00001913"/>
    </source>
</evidence>
<gene>
    <name evidence="8" type="ORF">QTP70_011618</name>
</gene>
<accession>A0AAE0V9S1</accession>
<dbReference type="SUPFAM" id="SSF49899">
    <property type="entry name" value="Concanavalin A-like lectins/glucanases"/>
    <property type="match status" value="2"/>
</dbReference>
<evidence type="ECO:0000313" key="9">
    <source>
        <dbReference type="Proteomes" id="UP001274896"/>
    </source>
</evidence>
<evidence type="ECO:0000256" key="4">
    <source>
        <dbReference type="ARBA" id="ARBA00022837"/>
    </source>
</evidence>
<comment type="caution">
    <text evidence="8">The sequence shown here is derived from an EMBL/GenBank/DDBJ whole genome shotgun (WGS) entry which is preliminary data.</text>
</comment>